<dbReference type="Pfam" id="PF00440">
    <property type="entry name" value="TetR_N"/>
    <property type="match status" value="1"/>
</dbReference>
<dbReference type="InterPro" id="IPR009057">
    <property type="entry name" value="Homeodomain-like_sf"/>
</dbReference>
<keyword evidence="7" id="KW-1185">Reference proteome</keyword>
<keyword evidence="3" id="KW-0804">Transcription</keyword>
<dbReference type="InterPro" id="IPR036271">
    <property type="entry name" value="Tet_transcr_reg_TetR-rel_C_sf"/>
</dbReference>
<evidence type="ECO:0000256" key="4">
    <source>
        <dbReference type="PROSITE-ProRule" id="PRU00335"/>
    </source>
</evidence>
<accession>A0A1I2DK27</accession>
<feature type="domain" description="HTH tetR-type" evidence="5">
    <location>
        <begin position="2"/>
        <end position="62"/>
    </location>
</feature>
<dbReference type="STRING" id="500610.SAMN02799615_01712"/>
<keyword evidence="1" id="KW-0805">Transcription regulation</keyword>
<proteinExistence type="predicted"/>
<dbReference type="InterPro" id="IPR054156">
    <property type="entry name" value="YxaF_TetR_C"/>
</dbReference>
<dbReference type="PANTHER" id="PTHR47506">
    <property type="entry name" value="TRANSCRIPTIONAL REGULATORY PROTEIN"/>
    <property type="match status" value="1"/>
</dbReference>
<name>A0A1I2DK27_9GAMM</name>
<evidence type="ECO:0000313" key="6">
    <source>
        <dbReference type="EMBL" id="SFE80817.1"/>
    </source>
</evidence>
<dbReference type="SUPFAM" id="SSF46689">
    <property type="entry name" value="Homeodomain-like"/>
    <property type="match status" value="1"/>
</dbReference>
<feature type="DNA-binding region" description="H-T-H motif" evidence="4">
    <location>
        <begin position="25"/>
        <end position="44"/>
    </location>
</feature>
<evidence type="ECO:0000259" key="5">
    <source>
        <dbReference type="PROSITE" id="PS50977"/>
    </source>
</evidence>
<dbReference type="SUPFAM" id="SSF48498">
    <property type="entry name" value="Tetracyclin repressor-like, C-terminal domain"/>
    <property type="match status" value="1"/>
</dbReference>
<dbReference type="PRINTS" id="PR00455">
    <property type="entry name" value="HTHTETR"/>
</dbReference>
<dbReference type="PANTHER" id="PTHR47506:SF1">
    <property type="entry name" value="HTH-TYPE TRANSCRIPTIONAL REGULATOR YJDC"/>
    <property type="match status" value="1"/>
</dbReference>
<dbReference type="InterPro" id="IPR001647">
    <property type="entry name" value="HTH_TetR"/>
</dbReference>
<organism evidence="6 7">
    <name type="scientific">Dyella marensis</name>
    <dbReference type="NCBI Taxonomy" id="500610"/>
    <lineage>
        <taxon>Bacteria</taxon>
        <taxon>Pseudomonadati</taxon>
        <taxon>Pseudomonadota</taxon>
        <taxon>Gammaproteobacteria</taxon>
        <taxon>Lysobacterales</taxon>
        <taxon>Rhodanobacteraceae</taxon>
        <taxon>Dyella</taxon>
    </lineage>
</organism>
<dbReference type="AlphaFoldDB" id="A0A1I2DK27"/>
<evidence type="ECO:0000313" key="7">
    <source>
        <dbReference type="Proteomes" id="UP000199477"/>
    </source>
</evidence>
<dbReference type="Pfam" id="PF21993">
    <property type="entry name" value="TetR_C_13_2"/>
    <property type="match status" value="1"/>
</dbReference>
<dbReference type="GO" id="GO:0003677">
    <property type="term" value="F:DNA binding"/>
    <property type="evidence" value="ECO:0007669"/>
    <property type="project" value="UniProtKB-UniRule"/>
</dbReference>
<sequence>MKTDPSNLIEVSLSLFRSKGYRRTSMADIGRATGLLKGSIYHHFPNKERLLIEVVQHVIGLFENGVFTEARRADLSEKQRLDGMVDAVESYYIQHRVCALVHLWPDALQESDEARGMIQQFFRDWRDLLAGLLASRYAEAEAHRLATDALARIEGAVIWLQIAGEEEALRECSKQVRNLL</sequence>
<evidence type="ECO:0000256" key="2">
    <source>
        <dbReference type="ARBA" id="ARBA00023125"/>
    </source>
</evidence>
<dbReference type="PROSITE" id="PS50977">
    <property type="entry name" value="HTH_TETR_2"/>
    <property type="match status" value="1"/>
</dbReference>
<dbReference type="Proteomes" id="UP000199477">
    <property type="component" value="Unassembled WGS sequence"/>
</dbReference>
<dbReference type="Gene3D" id="1.10.357.10">
    <property type="entry name" value="Tetracycline Repressor, domain 2"/>
    <property type="match status" value="1"/>
</dbReference>
<reference evidence="7" key="1">
    <citation type="submission" date="2016-10" db="EMBL/GenBank/DDBJ databases">
        <authorList>
            <person name="Varghese N."/>
            <person name="Submissions S."/>
        </authorList>
    </citation>
    <scope>NUCLEOTIDE SEQUENCE [LARGE SCALE GENOMIC DNA]</scope>
    <source>
        <strain evidence="7">UNC178MFTsu3.1</strain>
    </source>
</reference>
<protein>
    <submittedName>
        <fullName evidence="6">Transcriptional regulator, TetR family</fullName>
    </submittedName>
</protein>
<gene>
    <name evidence="6" type="ORF">SAMN02799615_01712</name>
</gene>
<dbReference type="EMBL" id="FONH01000004">
    <property type="protein sequence ID" value="SFE80817.1"/>
    <property type="molecule type" value="Genomic_DNA"/>
</dbReference>
<keyword evidence="2 4" id="KW-0238">DNA-binding</keyword>
<evidence type="ECO:0000256" key="3">
    <source>
        <dbReference type="ARBA" id="ARBA00023163"/>
    </source>
</evidence>
<evidence type="ECO:0000256" key="1">
    <source>
        <dbReference type="ARBA" id="ARBA00023015"/>
    </source>
</evidence>